<feature type="domain" description="PDZ" evidence="3">
    <location>
        <begin position="102"/>
        <end position="187"/>
    </location>
</feature>
<feature type="domain" description="PDZ" evidence="3">
    <location>
        <begin position="202"/>
        <end position="275"/>
    </location>
</feature>
<dbReference type="SMART" id="SM00228">
    <property type="entry name" value="PDZ"/>
    <property type="match status" value="2"/>
</dbReference>
<dbReference type="PROSITE" id="PS50106">
    <property type="entry name" value="PDZ"/>
    <property type="match status" value="2"/>
</dbReference>
<dbReference type="PROSITE" id="PS50003">
    <property type="entry name" value="PH_DOMAIN"/>
    <property type="match status" value="1"/>
</dbReference>
<dbReference type="InterPro" id="IPR036034">
    <property type="entry name" value="PDZ_sf"/>
</dbReference>
<accession>A0A024TQP2</accession>
<evidence type="ECO:0000259" key="2">
    <source>
        <dbReference type="PROSITE" id="PS50003"/>
    </source>
</evidence>
<dbReference type="Gene3D" id="2.30.42.10">
    <property type="match status" value="1"/>
</dbReference>
<dbReference type="Pfam" id="PF00169">
    <property type="entry name" value="PH"/>
    <property type="match status" value="1"/>
</dbReference>
<dbReference type="SUPFAM" id="SSF50729">
    <property type="entry name" value="PH domain-like"/>
    <property type="match status" value="2"/>
</dbReference>
<proteinExistence type="predicted"/>
<evidence type="ECO:0000313" key="4">
    <source>
        <dbReference type="EMBL" id="ETV96343.1"/>
    </source>
</evidence>
<dbReference type="InterPro" id="IPR011993">
    <property type="entry name" value="PH-like_dom_sf"/>
</dbReference>
<gene>
    <name evidence="4" type="ORF">H310_10504</name>
</gene>
<sequence length="623" mass="68767">MALVTPTSIRIIDLDSGASRHVSWDPSVPDDVFESVFEGTLRNTFGITDDSWVDLIDLNTSSLVPMSKHSFFQLTTKTPEAPLVLTLSPKTEALAPLKKDDIVEVSFPDRSLGITIRDYHRDNVVVNAFRPNSDGTMGYAQSTGLISLGDVVYKVGGVRAIGRQYDSVIQMLQTPIRPLSVHFFRPRMREGLYAVEFTAPALNMTITCDDDRVLVSRLPQSIPNVMGFAESRGVRIGDSIHAIDGNILNGPEYARAVSLLKRSTRPLVVVFWRASVQPQYLMQYLENSTPKSSSQRHSVASWSAPSPTPSPRPSLQKVVKGPFNLKEPHSPGSYDAYNNNMTATGQGGSLFGDSMAIADMMDYCDTVASVGVVTMPEASILKDMLAAGRGDLASAIRHRNKNAIVALVRSPTMHVWDQLLKTRERVVLAGPVASKKSKRYHLILTDHERLLFVNKNTNALEDEVLCSHIVTVSSRTKLQEVIISTTKTEYVLLDSFIGPSVWVRAILPFTHTQGYLKVDHNPNASLLGPKKRYFLLKNDLLSEFKKDSTNDKPSHVVSMVHSQVRAIDAKAFKFEITTSTGSSKPVKLSLVAPSAREYNKWMASLQALQVAHQQQSQHAMPAA</sequence>
<dbReference type="VEuPathDB" id="FungiDB:H310_10504"/>
<dbReference type="AlphaFoldDB" id="A0A024TQP2"/>
<name>A0A024TQP2_9STRA</name>
<feature type="domain" description="PH" evidence="2">
    <location>
        <begin position="509"/>
        <end position="610"/>
    </location>
</feature>
<evidence type="ECO:0000259" key="3">
    <source>
        <dbReference type="PROSITE" id="PS50106"/>
    </source>
</evidence>
<dbReference type="OrthoDB" id="5868434at2759"/>
<dbReference type="RefSeq" id="XP_008875135.1">
    <property type="nucleotide sequence ID" value="XM_008876913.1"/>
</dbReference>
<dbReference type="SMART" id="SM00233">
    <property type="entry name" value="PH"/>
    <property type="match status" value="1"/>
</dbReference>
<evidence type="ECO:0000256" key="1">
    <source>
        <dbReference type="SAM" id="MobiDB-lite"/>
    </source>
</evidence>
<feature type="region of interest" description="Disordered" evidence="1">
    <location>
        <begin position="292"/>
        <end position="318"/>
    </location>
</feature>
<dbReference type="InterPro" id="IPR001478">
    <property type="entry name" value="PDZ"/>
</dbReference>
<reference evidence="4" key="1">
    <citation type="submission" date="2013-12" db="EMBL/GenBank/DDBJ databases">
        <title>The Genome Sequence of Aphanomyces invadans NJM9701.</title>
        <authorList>
            <consortium name="The Broad Institute Genomics Platform"/>
            <person name="Russ C."/>
            <person name="Tyler B."/>
            <person name="van West P."/>
            <person name="Dieguez-Uribeondo J."/>
            <person name="Young S.K."/>
            <person name="Zeng Q."/>
            <person name="Gargeya S."/>
            <person name="Fitzgerald M."/>
            <person name="Abouelleil A."/>
            <person name="Alvarado L."/>
            <person name="Chapman S.B."/>
            <person name="Gainer-Dewar J."/>
            <person name="Goldberg J."/>
            <person name="Griggs A."/>
            <person name="Gujja S."/>
            <person name="Hansen M."/>
            <person name="Howarth C."/>
            <person name="Imamovic A."/>
            <person name="Ireland A."/>
            <person name="Larimer J."/>
            <person name="McCowan C."/>
            <person name="Murphy C."/>
            <person name="Pearson M."/>
            <person name="Poon T.W."/>
            <person name="Priest M."/>
            <person name="Roberts A."/>
            <person name="Saif S."/>
            <person name="Shea T."/>
            <person name="Sykes S."/>
            <person name="Wortman J."/>
            <person name="Nusbaum C."/>
            <person name="Birren B."/>
        </authorList>
    </citation>
    <scope>NUCLEOTIDE SEQUENCE [LARGE SCALE GENOMIC DNA]</scope>
    <source>
        <strain evidence="4">NJM9701</strain>
    </source>
</reference>
<organism evidence="4">
    <name type="scientific">Aphanomyces invadans</name>
    <dbReference type="NCBI Taxonomy" id="157072"/>
    <lineage>
        <taxon>Eukaryota</taxon>
        <taxon>Sar</taxon>
        <taxon>Stramenopiles</taxon>
        <taxon>Oomycota</taxon>
        <taxon>Saprolegniomycetes</taxon>
        <taxon>Saprolegniales</taxon>
        <taxon>Verrucalvaceae</taxon>
        <taxon>Aphanomyces</taxon>
    </lineage>
</organism>
<dbReference type="Gene3D" id="2.30.29.30">
    <property type="entry name" value="Pleckstrin-homology domain (PH domain)/Phosphotyrosine-binding domain (PTB)"/>
    <property type="match status" value="2"/>
</dbReference>
<evidence type="ECO:0008006" key="5">
    <source>
        <dbReference type="Google" id="ProtNLM"/>
    </source>
</evidence>
<dbReference type="eggNOG" id="ENOG502QW3S">
    <property type="taxonomic scope" value="Eukaryota"/>
</dbReference>
<dbReference type="GeneID" id="20087554"/>
<protein>
    <recommendedName>
        <fullName evidence="5">PH domain-containing protein</fullName>
    </recommendedName>
</protein>
<dbReference type="InterPro" id="IPR001849">
    <property type="entry name" value="PH_domain"/>
</dbReference>
<dbReference type="EMBL" id="KI913977">
    <property type="protein sequence ID" value="ETV96343.1"/>
    <property type="molecule type" value="Genomic_DNA"/>
</dbReference>
<dbReference type="CDD" id="cd00821">
    <property type="entry name" value="PH"/>
    <property type="match status" value="1"/>
</dbReference>
<dbReference type="SUPFAM" id="SSF50156">
    <property type="entry name" value="PDZ domain-like"/>
    <property type="match status" value="2"/>
</dbReference>